<dbReference type="EMBL" id="BGPR01020423">
    <property type="protein sequence ID" value="GBN84623.1"/>
    <property type="molecule type" value="Genomic_DNA"/>
</dbReference>
<evidence type="ECO:0000313" key="1">
    <source>
        <dbReference type="EMBL" id="GBN84600.1"/>
    </source>
</evidence>
<dbReference type="EMBL" id="BGPR01020416">
    <property type="protein sequence ID" value="GBN84600.1"/>
    <property type="molecule type" value="Genomic_DNA"/>
</dbReference>
<dbReference type="AlphaFoldDB" id="A0A4Y2S9W2"/>
<protein>
    <submittedName>
        <fullName evidence="2">Uncharacterized protein</fullName>
    </submittedName>
</protein>
<sequence length="117" mass="13826">MRIFYSYVLKRSYRVSIIEVRLATSTTEQPLPPAMREIKSNQTSTFLHASSSLHPFLWRWKVPFHQFNIQLRLLFSPSSPNELRTALSFLQDFLPRSSVFLLQIEFHQPTPLQNQTF</sequence>
<organism evidence="2 3">
    <name type="scientific">Araneus ventricosus</name>
    <name type="common">Orbweaver spider</name>
    <name type="synonym">Epeira ventricosa</name>
    <dbReference type="NCBI Taxonomy" id="182803"/>
    <lineage>
        <taxon>Eukaryota</taxon>
        <taxon>Metazoa</taxon>
        <taxon>Ecdysozoa</taxon>
        <taxon>Arthropoda</taxon>
        <taxon>Chelicerata</taxon>
        <taxon>Arachnida</taxon>
        <taxon>Araneae</taxon>
        <taxon>Araneomorphae</taxon>
        <taxon>Entelegynae</taxon>
        <taxon>Araneoidea</taxon>
        <taxon>Araneidae</taxon>
        <taxon>Araneus</taxon>
    </lineage>
</organism>
<gene>
    <name evidence="2" type="ORF">AVEN_129173_1</name>
    <name evidence="1" type="ORF">AVEN_20833_1</name>
</gene>
<keyword evidence="3" id="KW-1185">Reference proteome</keyword>
<evidence type="ECO:0000313" key="2">
    <source>
        <dbReference type="EMBL" id="GBN84623.1"/>
    </source>
</evidence>
<evidence type="ECO:0000313" key="3">
    <source>
        <dbReference type="Proteomes" id="UP000499080"/>
    </source>
</evidence>
<proteinExistence type="predicted"/>
<reference evidence="2 3" key="1">
    <citation type="journal article" date="2019" name="Sci. Rep.">
        <title>Orb-weaving spider Araneus ventricosus genome elucidates the spidroin gene catalogue.</title>
        <authorList>
            <person name="Kono N."/>
            <person name="Nakamura H."/>
            <person name="Ohtoshi R."/>
            <person name="Moran D.A.P."/>
            <person name="Shinohara A."/>
            <person name="Yoshida Y."/>
            <person name="Fujiwara M."/>
            <person name="Mori M."/>
            <person name="Tomita M."/>
            <person name="Arakawa K."/>
        </authorList>
    </citation>
    <scope>NUCLEOTIDE SEQUENCE [LARGE SCALE GENOMIC DNA]</scope>
</reference>
<comment type="caution">
    <text evidence="2">The sequence shown here is derived from an EMBL/GenBank/DDBJ whole genome shotgun (WGS) entry which is preliminary data.</text>
</comment>
<dbReference type="Proteomes" id="UP000499080">
    <property type="component" value="Unassembled WGS sequence"/>
</dbReference>
<name>A0A4Y2S9W2_ARAVE</name>
<accession>A0A4Y2S9W2</accession>